<dbReference type="RefSeq" id="WP_142730239.1">
    <property type="nucleotide sequence ID" value="NZ_BROK01000069.1"/>
</dbReference>
<accession>A0A5P3XBW5</accession>
<name>A0A5P3XBW5_PARBF</name>
<protein>
    <submittedName>
        <fullName evidence="1">Uncharacterized protein</fullName>
    </submittedName>
</protein>
<dbReference type="Proteomes" id="UP000326961">
    <property type="component" value="Chromosome"/>
</dbReference>
<sequence>MKREGKERVPFEGNLYENLFIPKKTPYEDLFTGGVIEELSDDTPYSFVHPNSDEVKELLRKNRGKK</sequence>
<evidence type="ECO:0000313" key="1">
    <source>
        <dbReference type="EMBL" id="QEZ68172.1"/>
    </source>
</evidence>
<proteinExistence type="predicted"/>
<organism evidence="1 2">
    <name type="scientific">Paraclostridium bifermentans</name>
    <name type="common">Clostridium bifermentans</name>
    <dbReference type="NCBI Taxonomy" id="1490"/>
    <lineage>
        <taxon>Bacteria</taxon>
        <taxon>Bacillati</taxon>
        <taxon>Bacillota</taxon>
        <taxon>Clostridia</taxon>
        <taxon>Peptostreptococcales</taxon>
        <taxon>Peptostreptococcaceae</taxon>
        <taxon>Paraclostridium</taxon>
    </lineage>
</organism>
<dbReference type="AlphaFoldDB" id="A0A5P3XBW5"/>
<reference evidence="1 2" key="1">
    <citation type="submission" date="2018-09" db="EMBL/GenBank/DDBJ databases">
        <title>A clostridial neurotoxin that targets Anopheles mosquitoes.</title>
        <authorList>
            <person name="Contreras E."/>
            <person name="Masuyer G."/>
            <person name="Qureshi N."/>
            <person name="Chawla S."/>
            <person name="Lim H.L."/>
            <person name="Chen J."/>
            <person name="Stenmark P."/>
            <person name="Gill S."/>
        </authorList>
    </citation>
    <scope>NUCLEOTIDE SEQUENCE [LARGE SCALE GENOMIC DNA]</scope>
    <source>
        <strain evidence="1 2">Cbm</strain>
    </source>
</reference>
<gene>
    <name evidence="1" type="ORF">D4A35_04165</name>
</gene>
<dbReference type="EMBL" id="CP032452">
    <property type="protein sequence ID" value="QEZ68172.1"/>
    <property type="molecule type" value="Genomic_DNA"/>
</dbReference>
<evidence type="ECO:0000313" key="2">
    <source>
        <dbReference type="Proteomes" id="UP000326961"/>
    </source>
</evidence>